<dbReference type="GO" id="GO:0016851">
    <property type="term" value="F:magnesium chelatase activity"/>
    <property type="evidence" value="ECO:0007669"/>
    <property type="project" value="InterPro"/>
</dbReference>
<feature type="domain" description="Magnesium chelatase subunit H N-terminal" evidence="1">
    <location>
        <begin position="3"/>
        <end position="57"/>
    </location>
</feature>
<comment type="caution">
    <text evidence="2">The sequence shown here is derived from an EMBL/GenBank/DDBJ whole genome shotgun (WGS) entry which is preliminary data.</text>
</comment>
<dbReference type="Pfam" id="PF11965">
    <property type="entry name" value="DUF3479"/>
    <property type="match status" value="1"/>
</dbReference>
<dbReference type="InterPro" id="IPR022571">
    <property type="entry name" value="Mg_chelatase_H_N"/>
</dbReference>
<evidence type="ECO:0000313" key="4">
    <source>
        <dbReference type="Proteomes" id="UP000033607"/>
    </source>
</evidence>
<reference evidence="2 4" key="1">
    <citation type="submission" date="2015-06" db="EMBL/GenBank/DDBJ databases">
        <title>Draft genome assembly of filamentous brackish cyanobacterium Limnoraphis robusta strain CS-951.</title>
        <authorList>
            <person name="Willis A."/>
            <person name="Parks M."/>
            <person name="Burford M.A."/>
        </authorList>
    </citation>
    <scope>NUCLEOTIDE SEQUENCE [LARGE SCALE GENOMIC DNA]</scope>
    <source>
        <strain evidence="2 4">CS-951</strain>
    </source>
</reference>
<proteinExistence type="predicted"/>
<dbReference type="EMBL" id="LATL02000025">
    <property type="protein sequence ID" value="KKD39736.1"/>
    <property type="molecule type" value="Genomic_DNA"/>
</dbReference>
<dbReference type="OrthoDB" id="9981639at2"/>
<dbReference type="AlphaFoldDB" id="A0A0F5YLH0"/>
<evidence type="ECO:0000259" key="1">
    <source>
        <dbReference type="Pfam" id="PF11965"/>
    </source>
</evidence>
<dbReference type="RefSeq" id="WP_046276778.1">
    <property type="nucleotide sequence ID" value="NZ_LATL02000025.1"/>
</dbReference>
<dbReference type="PATRIC" id="fig|1637645.4.peg.461"/>
<dbReference type="EMBL" id="LATL02000035">
    <property type="protein sequence ID" value="KMW70888.1"/>
    <property type="molecule type" value="Genomic_DNA"/>
</dbReference>
<evidence type="ECO:0000313" key="3">
    <source>
        <dbReference type="EMBL" id="KMW70888.1"/>
    </source>
</evidence>
<name>A0A0F5YLH0_9CYAN</name>
<evidence type="ECO:0000313" key="2">
    <source>
        <dbReference type="EMBL" id="KKD39736.1"/>
    </source>
</evidence>
<protein>
    <recommendedName>
        <fullName evidence="1">Magnesium chelatase subunit H N-terminal domain-containing protein</fullName>
    </recommendedName>
</protein>
<organism evidence="2 4">
    <name type="scientific">Limnoraphis robusta CS-951</name>
    <dbReference type="NCBI Taxonomy" id="1637645"/>
    <lineage>
        <taxon>Bacteria</taxon>
        <taxon>Bacillati</taxon>
        <taxon>Cyanobacteriota</taxon>
        <taxon>Cyanophyceae</taxon>
        <taxon>Oscillatoriophycideae</taxon>
        <taxon>Oscillatoriales</taxon>
        <taxon>Sirenicapillariaceae</taxon>
        <taxon>Limnoraphis</taxon>
    </lineage>
</organism>
<dbReference type="Proteomes" id="UP000033607">
    <property type="component" value="Unassembled WGS sequence"/>
</dbReference>
<gene>
    <name evidence="2" type="ORF">WN50_01755</name>
    <name evidence="3" type="ORF">WN50_31940</name>
</gene>
<sequence>MKRIVLIAGFESFNADLYRQAAHLASERCQDLEIDVFSDRALNSEPDTVDAALHTISKPRSI</sequence>
<accession>A0A0F5YLH0</accession>